<dbReference type="PROSITE" id="PS00463">
    <property type="entry name" value="ZN2_CY6_FUNGAL_1"/>
    <property type="match status" value="1"/>
</dbReference>
<evidence type="ECO:0000256" key="3">
    <source>
        <dbReference type="ARBA" id="ARBA00023125"/>
    </source>
</evidence>
<evidence type="ECO:0000313" key="8">
    <source>
        <dbReference type="EMBL" id="KAF2669709.1"/>
    </source>
</evidence>
<dbReference type="AlphaFoldDB" id="A0A6A6UBR2"/>
<feature type="region of interest" description="Disordered" evidence="6">
    <location>
        <begin position="47"/>
        <end position="71"/>
    </location>
</feature>
<dbReference type="GO" id="GO:0008270">
    <property type="term" value="F:zinc ion binding"/>
    <property type="evidence" value="ECO:0007669"/>
    <property type="project" value="InterPro"/>
</dbReference>
<dbReference type="PANTHER" id="PTHR31845">
    <property type="entry name" value="FINGER DOMAIN PROTEIN, PUTATIVE-RELATED"/>
    <property type="match status" value="1"/>
</dbReference>
<sequence length="622" mass="69492">MSESSSRRTGSAEFPRAPYGNACMECARSKTKCTLSRTGPKCERCTRLDKSCSPATKGRRRGDVGKGASTALASKTDALEEKLEGVLRILQHSNPSASSALHAKAQPGGHKERPSETPATSESLAGPVGSNSLAGHKRSSKNLHKYPLESEAECEEFLATYRLKMLPFFPAVIIPQNTTAKELSIQRPFLWLVIRAICSKNSARQKALIAEVFQALSNDLVLTCTKSLDLLLGIVVFSGWALFYLYQGPMRLTTVLLLGQGLATELGLLKPVPRGPFGRLLGFSRQQSLTSATGMVESTGTLEERRVVLGLVHLTSIAANVFHRLEPMQWTPYLAESLQKLSEAKEYTTDEFLVYLVRVQQICDKAMSTDVSAVGVPQDVYVQIYQSQIEELKRSIPEHLQSNQILQLHILDAQISIHERSLIPQQQHKQSASAQIQRLESIWACFNATNSWISTMNFCLGPASWPHMSLAIFAQISHCMISLFRLSIFESPEVFWDRQRARQELDLAEVLKMWIANGIKVAESMKMDDNSLSDEENCWTHLVKRLSSVLEWWESKVLPRLIATESRDQASKDASALAAFDVSSLQMAEPLDLTMMNWDFFDDLWMQELMNGGDEPMRDAIY</sequence>
<accession>A0A6A6UBR2</accession>
<feature type="domain" description="Zn(2)-C6 fungal-type" evidence="7">
    <location>
        <begin position="22"/>
        <end position="53"/>
    </location>
</feature>
<keyword evidence="4" id="KW-0804">Transcription</keyword>
<gene>
    <name evidence="8" type="ORF">BT63DRAFT_425385</name>
</gene>
<name>A0A6A6UBR2_9PEZI</name>
<dbReference type="PANTHER" id="PTHR31845:SF32">
    <property type="entry name" value="MISCELLANEOUS ZN(II)2CYS6 TRANSCRIPTION FACTOR (EUROFUNG)-RELATED"/>
    <property type="match status" value="1"/>
</dbReference>
<feature type="region of interest" description="Disordered" evidence="6">
    <location>
        <begin position="95"/>
        <end position="140"/>
    </location>
</feature>
<dbReference type="CDD" id="cd00067">
    <property type="entry name" value="GAL4"/>
    <property type="match status" value="1"/>
</dbReference>
<dbReference type="InterPro" id="IPR036864">
    <property type="entry name" value="Zn2-C6_fun-type_DNA-bd_sf"/>
</dbReference>
<keyword evidence="3" id="KW-0238">DNA-binding</keyword>
<keyword evidence="2" id="KW-0805">Transcription regulation</keyword>
<dbReference type="GO" id="GO:0005634">
    <property type="term" value="C:nucleus"/>
    <property type="evidence" value="ECO:0007669"/>
    <property type="project" value="UniProtKB-SubCell"/>
</dbReference>
<dbReference type="EMBL" id="MU004235">
    <property type="protein sequence ID" value="KAF2669709.1"/>
    <property type="molecule type" value="Genomic_DNA"/>
</dbReference>
<keyword evidence="9" id="KW-1185">Reference proteome</keyword>
<dbReference type="CDD" id="cd12148">
    <property type="entry name" value="fungal_TF_MHR"/>
    <property type="match status" value="1"/>
</dbReference>
<feature type="compositionally biased region" description="Polar residues" evidence="6">
    <location>
        <begin position="117"/>
        <end position="133"/>
    </location>
</feature>
<organism evidence="8 9">
    <name type="scientific">Microthyrium microscopicum</name>
    <dbReference type="NCBI Taxonomy" id="703497"/>
    <lineage>
        <taxon>Eukaryota</taxon>
        <taxon>Fungi</taxon>
        <taxon>Dikarya</taxon>
        <taxon>Ascomycota</taxon>
        <taxon>Pezizomycotina</taxon>
        <taxon>Dothideomycetes</taxon>
        <taxon>Dothideomycetes incertae sedis</taxon>
        <taxon>Microthyriales</taxon>
        <taxon>Microthyriaceae</taxon>
        <taxon>Microthyrium</taxon>
    </lineage>
</organism>
<dbReference type="GO" id="GO:0000976">
    <property type="term" value="F:transcription cis-regulatory region binding"/>
    <property type="evidence" value="ECO:0007669"/>
    <property type="project" value="TreeGrafter"/>
</dbReference>
<dbReference type="SUPFAM" id="SSF57701">
    <property type="entry name" value="Zn2/Cys6 DNA-binding domain"/>
    <property type="match status" value="1"/>
</dbReference>
<protein>
    <recommendedName>
        <fullName evidence="7">Zn(2)-C6 fungal-type domain-containing protein</fullName>
    </recommendedName>
</protein>
<evidence type="ECO:0000256" key="5">
    <source>
        <dbReference type="ARBA" id="ARBA00023242"/>
    </source>
</evidence>
<evidence type="ECO:0000256" key="4">
    <source>
        <dbReference type="ARBA" id="ARBA00023163"/>
    </source>
</evidence>
<evidence type="ECO:0000256" key="2">
    <source>
        <dbReference type="ARBA" id="ARBA00023015"/>
    </source>
</evidence>
<evidence type="ECO:0000313" key="9">
    <source>
        <dbReference type="Proteomes" id="UP000799302"/>
    </source>
</evidence>
<dbReference type="Gene3D" id="4.10.240.10">
    <property type="entry name" value="Zn(2)-C6 fungal-type DNA-binding domain"/>
    <property type="match status" value="1"/>
</dbReference>
<evidence type="ECO:0000256" key="6">
    <source>
        <dbReference type="SAM" id="MobiDB-lite"/>
    </source>
</evidence>
<reference evidence="8" key="1">
    <citation type="journal article" date="2020" name="Stud. Mycol.">
        <title>101 Dothideomycetes genomes: a test case for predicting lifestyles and emergence of pathogens.</title>
        <authorList>
            <person name="Haridas S."/>
            <person name="Albert R."/>
            <person name="Binder M."/>
            <person name="Bloem J."/>
            <person name="Labutti K."/>
            <person name="Salamov A."/>
            <person name="Andreopoulos B."/>
            <person name="Baker S."/>
            <person name="Barry K."/>
            <person name="Bills G."/>
            <person name="Bluhm B."/>
            <person name="Cannon C."/>
            <person name="Castanera R."/>
            <person name="Culley D."/>
            <person name="Daum C."/>
            <person name="Ezra D."/>
            <person name="Gonzalez J."/>
            <person name="Henrissat B."/>
            <person name="Kuo A."/>
            <person name="Liang C."/>
            <person name="Lipzen A."/>
            <person name="Lutzoni F."/>
            <person name="Magnuson J."/>
            <person name="Mondo S."/>
            <person name="Nolan M."/>
            <person name="Ohm R."/>
            <person name="Pangilinan J."/>
            <person name="Park H.-J."/>
            <person name="Ramirez L."/>
            <person name="Alfaro M."/>
            <person name="Sun H."/>
            <person name="Tritt A."/>
            <person name="Yoshinaga Y."/>
            <person name="Zwiers L.-H."/>
            <person name="Turgeon B."/>
            <person name="Goodwin S."/>
            <person name="Spatafora J."/>
            <person name="Crous P."/>
            <person name="Grigoriev I."/>
        </authorList>
    </citation>
    <scope>NUCLEOTIDE SEQUENCE</scope>
    <source>
        <strain evidence="8">CBS 115976</strain>
    </source>
</reference>
<comment type="subcellular location">
    <subcellularLocation>
        <location evidence="1">Nucleus</location>
    </subcellularLocation>
</comment>
<dbReference type="Proteomes" id="UP000799302">
    <property type="component" value="Unassembled WGS sequence"/>
</dbReference>
<evidence type="ECO:0000256" key="1">
    <source>
        <dbReference type="ARBA" id="ARBA00004123"/>
    </source>
</evidence>
<evidence type="ECO:0000259" key="7">
    <source>
        <dbReference type="PROSITE" id="PS50048"/>
    </source>
</evidence>
<dbReference type="OrthoDB" id="1600564at2759"/>
<keyword evidence="5" id="KW-0539">Nucleus</keyword>
<dbReference type="InterPro" id="IPR051089">
    <property type="entry name" value="prtT"/>
</dbReference>
<dbReference type="InterPro" id="IPR001138">
    <property type="entry name" value="Zn2Cys6_DnaBD"/>
</dbReference>
<dbReference type="GO" id="GO:0000981">
    <property type="term" value="F:DNA-binding transcription factor activity, RNA polymerase II-specific"/>
    <property type="evidence" value="ECO:0007669"/>
    <property type="project" value="InterPro"/>
</dbReference>
<proteinExistence type="predicted"/>
<dbReference type="PROSITE" id="PS50048">
    <property type="entry name" value="ZN2_CY6_FUNGAL_2"/>
    <property type="match status" value="1"/>
</dbReference>